<keyword evidence="1" id="KW-1185">Reference proteome</keyword>
<dbReference type="Proteomes" id="UP000000437">
    <property type="component" value="Chromosome 4"/>
</dbReference>
<proteinExistence type="predicted"/>
<reference evidence="2" key="1">
    <citation type="submission" date="2025-08" db="UniProtKB">
        <authorList>
            <consortium name="RefSeq"/>
        </authorList>
    </citation>
    <scope>IDENTIFICATION</scope>
    <source>
        <strain evidence="2">Tuebingen</strain>
        <tissue evidence="2">Fibroblasts and whole tissue</tissue>
    </source>
</reference>
<protein>
    <submittedName>
        <fullName evidence="2">Ankyrin repeat and SOCS box protein 15b isoform X1</fullName>
    </submittedName>
</protein>
<organism evidence="1 2">
    <name type="scientific">Danio rerio</name>
    <name type="common">Zebrafish</name>
    <name type="synonym">Brachydanio rerio</name>
    <dbReference type="NCBI Taxonomy" id="7955"/>
    <lineage>
        <taxon>Eukaryota</taxon>
        <taxon>Metazoa</taxon>
        <taxon>Chordata</taxon>
        <taxon>Craniata</taxon>
        <taxon>Vertebrata</taxon>
        <taxon>Euteleostomi</taxon>
        <taxon>Actinopterygii</taxon>
        <taxon>Neopterygii</taxon>
        <taxon>Teleostei</taxon>
        <taxon>Ostariophysi</taxon>
        <taxon>Cypriniformes</taxon>
        <taxon>Danionidae</taxon>
        <taxon>Danioninae</taxon>
        <taxon>Danio</taxon>
    </lineage>
</organism>
<sequence length="622" mass="69321">MQCVFVVLAATREGTQNLLPSHDKVTHILQASGESRNTMDYMEQMDEDQLIEYAIQMSLQDACGYSVFSEPLSALETASDENLKILSAIDQGDTFALRKMHKCSEAYKERDSRGLLPMHRACVQPDSCVLDIVLLACYDLTMEETTSDGETPLTLACQSGHVENVKVLLQHGASPHNMNSKNETPLLLAVRKDSYDMVYALIMGGASVEQVCLRKWTATHEAAKVGCVDILMLLLRHGGKVMGRDGHGVTPLGIAAEYGHPQILTVLIQHGGDVSAQATNGDSVLYDAAGCGNLDCICLLLQHGANPNVASLAYQLPIHRAAYEGHYLALKTLIPITTKRAIRLSGMSPVHSAADGGQAQCLELLIEKGFDVNPILGCHISENYGDMRKTPLYFAVCNGDVTCTEMLLKAGAKPDLDPLRCLLVAVRAEKYELVRLLLAHGADVNCIFSVVSDTLFPTALQYCFKDEMMLRLLLNNGYHAESCFECYHDNSVKTYTWSEFHNQSYQNKSTPDKVTFCEFISVSWMAHLAGRVVQILLDYVSQAHICSKLQRIMERQEEWPDICDILRNPRSLKHQARLVIRRHMTLKRLNDPEFMSTVPFPPALKNFLLYKEYDVYGRMGEY</sequence>
<evidence type="ECO:0000313" key="1">
    <source>
        <dbReference type="Proteomes" id="UP000000437"/>
    </source>
</evidence>
<evidence type="ECO:0000313" key="2">
    <source>
        <dbReference type="RefSeq" id="XP_073802740.1"/>
    </source>
</evidence>
<name>A0AC58J8D3_DANRE</name>
<accession>A0AC58J8D3</accession>
<dbReference type="RefSeq" id="XP_073802740.1">
    <property type="nucleotide sequence ID" value="XM_073946639.1"/>
</dbReference>
<gene>
    <name evidence="2" type="primary">asb15b</name>
    <name evidence="2" type="synonym">si:dkey-3n7.3</name>
</gene>